<accession>A0AAV9H3Z1</accession>
<comment type="caution">
    <text evidence="2">The sequence shown here is derived from an EMBL/GenBank/DDBJ whole genome shotgun (WGS) entry which is preliminary data.</text>
</comment>
<reference evidence="2" key="2">
    <citation type="submission" date="2023-05" db="EMBL/GenBank/DDBJ databases">
        <authorList>
            <consortium name="Lawrence Berkeley National Laboratory"/>
            <person name="Steindorff A."/>
            <person name="Hensen N."/>
            <person name="Bonometti L."/>
            <person name="Westerberg I."/>
            <person name="Brannstrom I.O."/>
            <person name="Guillou S."/>
            <person name="Cros-Aarteil S."/>
            <person name="Calhoun S."/>
            <person name="Haridas S."/>
            <person name="Kuo A."/>
            <person name="Mondo S."/>
            <person name="Pangilinan J."/>
            <person name="Riley R."/>
            <person name="Labutti K."/>
            <person name="Andreopoulos B."/>
            <person name="Lipzen A."/>
            <person name="Chen C."/>
            <person name="Yanf M."/>
            <person name="Daum C."/>
            <person name="Ng V."/>
            <person name="Clum A."/>
            <person name="Ohm R."/>
            <person name="Martin F."/>
            <person name="Silar P."/>
            <person name="Natvig D."/>
            <person name="Lalanne C."/>
            <person name="Gautier V."/>
            <person name="Ament-Velasquez S.L."/>
            <person name="Kruys A."/>
            <person name="Hutchinson M.I."/>
            <person name="Powell A.J."/>
            <person name="Barry K."/>
            <person name="Miller A.N."/>
            <person name="Grigoriev I.V."/>
            <person name="Debuchy R."/>
            <person name="Gladieux P."/>
            <person name="Thoren M.H."/>
            <person name="Johannesson H."/>
        </authorList>
    </citation>
    <scope>NUCLEOTIDE SEQUENCE</scope>
    <source>
        <strain evidence="2">PSN243</strain>
    </source>
</reference>
<name>A0AAV9H3Z1_9PEZI</name>
<sequence>MAHNAEDMDEMKAQLAAAAAEIQKLKDDNHLEEDKERRHAIEEARKAEKKLLAARLRCEEGLRCIEQAKKDSSVVLSAKTALQEAIVKFENIMAEHVRENEEKRYVLEMQRIQLNHARREFEIDVARELANRRARQDANRWRHHLPNSLSLHTAAFEYNEGDDSSEDDCDW</sequence>
<gene>
    <name evidence="2" type="ORF">QBC34DRAFT_375415</name>
</gene>
<keyword evidence="1" id="KW-0175">Coiled coil</keyword>
<evidence type="ECO:0000256" key="1">
    <source>
        <dbReference type="SAM" id="Coils"/>
    </source>
</evidence>
<keyword evidence="3" id="KW-1185">Reference proteome</keyword>
<dbReference type="EMBL" id="MU865917">
    <property type="protein sequence ID" value="KAK4454243.1"/>
    <property type="molecule type" value="Genomic_DNA"/>
</dbReference>
<organism evidence="2 3">
    <name type="scientific">Podospora aff. communis PSN243</name>
    <dbReference type="NCBI Taxonomy" id="3040156"/>
    <lineage>
        <taxon>Eukaryota</taxon>
        <taxon>Fungi</taxon>
        <taxon>Dikarya</taxon>
        <taxon>Ascomycota</taxon>
        <taxon>Pezizomycotina</taxon>
        <taxon>Sordariomycetes</taxon>
        <taxon>Sordariomycetidae</taxon>
        <taxon>Sordariales</taxon>
        <taxon>Podosporaceae</taxon>
        <taxon>Podospora</taxon>
    </lineage>
</organism>
<feature type="coiled-coil region" evidence="1">
    <location>
        <begin position="8"/>
        <end position="57"/>
    </location>
</feature>
<proteinExistence type="predicted"/>
<protein>
    <submittedName>
        <fullName evidence="2">Uncharacterized protein</fullName>
    </submittedName>
</protein>
<dbReference type="Proteomes" id="UP001321760">
    <property type="component" value="Unassembled WGS sequence"/>
</dbReference>
<dbReference type="AlphaFoldDB" id="A0AAV9H3Z1"/>
<evidence type="ECO:0000313" key="2">
    <source>
        <dbReference type="EMBL" id="KAK4454243.1"/>
    </source>
</evidence>
<evidence type="ECO:0000313" key="3">
    <source>
        <dbReference type="Proteomes" id="UP001321760"/>
    </source>
</evidence>
<reference evidence="2" key="1">
    <citation type="journal article" date="2023" name="Mol. Phylogenet. Evol.">
        <title>Genome-scale phylogeny and comparative genomics of the fungal order Sordariales.</title>
        <authorList>
            <person name="Hensen N."/>
            <person name="Bonometti L."/>
            <person name="Westerberg I."/>
            <person name="Brannstrom I.O."/>
            <person name="Guillou S."/>
            <person name="Cros-Aarteil S."/>
            <person name="Calhoun S."/>
            <person name="Haridas S."/>
            <person name="Kuo A."/>
            <person name="Mondo S."/>
            <person name="Pangilinan J."/>
            <person name="Riley R."/>
            <person name="LaButti K."/>
            <person name="Andreopoulos B."/>
            <person name="Lipzen A."/>
            <person name="Chen C."/>
            <person name="Yan M."/>
            <person name="Daum C."/>
            <person name="Ng V."/>
            <person name="Clum A."/>
            <person name="Steindorff A."/>
            <person name="Ohm R.A."/>
            <person name="Martin F."/>
            <person name="Silar P."/>
            <person name="Natvig D.O."/>
            <person name="Lalanne C."/>
            <person name="Gautier V."/>
            <person name="Ament-Velasquez S.L."/>
            <person name="Kruys A."/>
            <person name="Hutchinson M.I."/>
            <person name="Powell A.J."/>
            <person name="Barry K."/>
            <person name="Miller A.N."/>
            <person name="Grigoriev I.V."/>
            <person name="Debuchy R."/>
            <person name="Gladieux P."/>
            <person name="Hiltunen Thoren M."/>
            <person name="Johannesson H."/>
        </authorList>
    </citation>
    <scope>NUCLEOTIDE SEQUENCE</scope>
    <source>
        <strain evidence="2">PSN243</strain>
    </source>
</reference>